<organism evidence="1 2">
    <name type="scientific">Pleuronectes platessa</name>
    <name type="common">European plaice</name>
    <dbReference type="NCBI Taxonomy" id="8262"/>
    <lineage>
        <taxon>Eukaryota</taxon>
        <taxon>Metazoa</taxon>
        <taxon>Chordata</taxon>
        <taxon>Craniata</taxon>
        <taxon>Vertebrata</taxon>
        <taxon>Euteleostomi</taxon>
        <taxon>Actinopterygii</taxon>
        <taxon>Neopterygii</taxon>
        <taxon>Teleostei</taxon>
        <taxon>Neoteleostei</taxon>
        <taxon>Acanthomorphata</taxon>
        <taxon>Carangaria</taxon>
        <taxon>Pleuronectiformes</taxon>
        <taxon>Pleuronectoidei</taxon>
        <taxon>Pleuronectidae</taxon>
        <taxon>Pleuronectes</taxon>
    </lineage>
</organism>
<evidence type="ECO:0000313" key="2">
    <source>
        <dbReference type="Proteomes" id="UP001153269"/>
    </source>
</evidence>
<evidence type="ECO:0000313" key="1">
    <source>
        <dbReference type="EMBL" id="CAB1439316.1"/>
    </source>
</evidence>
<dbReference type="EMBL" id="CADEAL010002261">
    <property type="protein sequence ID" value="CAB1439316.1"/>
    <property type="molecule type" value="Genomic_DNA"/>
</dbReference>
<dbReference type="Proteomes" id="UP001153269">
    <property type="component" value="Unassembled WGS sequence"/>
</dbReference>
<comment type="caution">
    <text evidence="1">The sequence shown here is derived from an EMBL/GenBank/DDBJ whole genome shotgun (WGS) entry which is preliminary data.</text>
</comment>
<protein>
    <submittedName>
        <fullName evidence="1">Uncharacterized protein</fullName>
    </submittedName>
</protein>
<name>A0A9N7YVK8_PLEPL</name>
<accession>A0A9N7YVK8</accession>
<gene>
    <name evidence="1" type="ORF">PLEPLA_LOCUS27121</name>
</gene>
<proteinExistence type="predicted"/>
<sequence>MAPSLRKSLRELHISVVAIDMQGAASIEKIEDLATEKCNFPPPSSAQKDKQPMIPTTGPGSMGLFRRAWIVAAEHSCDSSTGQSGHEGPFACLDHGSKMKYGRVAPFTLFGKEGVRCMMFMGSESLGPCWTFDKTITYRVILSNVIELFESFREQLGLCRKPLG</sequence>
<reference evidence="1" key="1">
    <citation type="submission" date="2020-03" db="EMBL/GenBank/DDBJ databases">
        <authorList>
            <person name="Weist P."/>
        </authorList>
    </citation>
    <scope>NUCLEOTIDE SEQUENCE</scope>
</reference>
<keyword evidence="2" id="KW-1185">Reference proteome</keyword>
<dbReference type="AlphaFoldDB" id="A0A9N7YVK8"/>